<keyword evidence="6" id="KW-0547">Nucleotide-binding</keyword>
<evidence type="ECO:0000259" key="12">
    <source>
        <dbReference type="Pfam" id="PF00224"/>
    </source>
</evidence>
<reference evidence="13 14" key="1">
    <citation type="submission" date="2024-05" db="EMBL/GenBank/DDBJ databases">
        <title>Genome Sequence and Characterization of the New Strain Purple Sulfur Bacterium of Genus Thioalkalicoccus.</title>
        <authorList>
            <person name="Bryantseva I.A."/>
            <person name="Kyndt J.A."/>
            <person name="Imhoff J.F."/>
        </authorList>
    </citation>
    <scope>NUCLEOTIDE SEQUENCE [LARGE SCALE GENOMIC DNA]</scope>
    <source>
        <strain evidence="13 14">Um2</strain>
    </source>
</reference>
<name>A0ABV4BHD1_9GAMM</name>
<keyword evidence="9" id="KW-0460">Magnesium</keyword>
<dbReference type="InterPro" id="IPR040442">
    <property type="entry name" value="Pyrv_kinase-like_dom_sf"/>
</dbReference>
<dbReference type="SUPFAM" id="SSF51621">
    <property type="entry name" value="Phosphoenolpyruvate/pyruvate domain"/>
    <property type="match status" value="1"/>
</dbReference>
<accession>A0ABV4BHD1</accession>
<dbReference type="PANTHER" id="PTHR11817">
    <property type="entry name" value="PYRUVATE KINASE"/>
    <property type="match status" value="1"/>
</dbReference>
<comment type="caution">
    <text evidence="13">The sequence shown here is derived from an EMBL/GenBank/DDBJ whole genome shotgun (WGS) entry which is preliminary data.</text>
</comment>
<dbReference type="SUPFAM" id="SSF50800">
    <property type="entry name" value="PK beta-barrel domain-like"/>
    <property type="match status" value="1"/>
</dbReference>
<evidence type="ECO:0000256" key="1">
    <source>
        <dbReference type="ARBA" id="ARBA00004997"/>
    </source>
</evidence>
<dbReference type="NCBIfam" id="NF011314">
    <property type="entry name" value="PRK14725.1"/>
    <property type="match status" value="1"/>
</dbReference>
<dbReference type="InterPro" id="IPR001697">
    <property type="entry name" value="Pyr_Knase"/>
</dbReference>
<dbReference type="InterPro" id="IPR015813">
    <property type="entry name" value="Pyrv/PenolPyrv_kinase-like_dom"/>
</dbReference>
<protein>
    <recommendedName>
        <fullName evidence="3">pyruvate kinase</fullName>
        <ecNumber evidence="3">2.7.1.40</ecNumber>
    </recommendedName>
</protein>
<evidence type="ECO:0000256" key="6">
    <source>
        <dbReference type="ARBA" id="ARBA00022741"/>
    </source>
</evidence>
<feature type="domain" description="Pyruvate kinase barrel" evidence="12">
    <location>
        <begin position="363"/>
        <end position="578"/>
    </location>
</feature>
<dbReference type="EMBL" id="JBDKXB010000033">
    <property type="protein sequence ID" value="MEY6433931.1"/>
    <property type="molecule type" value="Genomic_DNA"/>
</dbReference>
<dbReference type="Gene3D" id="3.20.20.60">
    <property type="entry name" value="Phosphoenolpyruvate-binding domains"/>
    <property type="match status" value="2"/>
</dbReference>
<evidence type="ECO:0000256" key="11">
    <source>
        <dbReference type="ARBA" id="ARBA00023317"/>
    </source>
</evidence>
<evidence type="ECO:0000256" key="9">
    <source>
        <dbReference type="ARBA" id="ARBA00022842"/>
    </source>
</evidence>
<keyword evidence="7 13" id="KW-0418">Kinase</keyword>
<keyword evidence="10" id="KW-0324">Glycolysis</keyword>
<dbReference type="RefSeq" id="WP_369668315.1">
    <property type="nucleotide sequence ID" value="NZ_JBDKXB010000033.1"/>
</dbReference>
<feature type="domain" description="Pyruvate kinase barrel" evidence="12">
    <location>
        <begin position="139"/>
        <end position="216"/>
    </location>
</feature>
<evidence type="ECO:0000256" key="10">
    <source>
        <dbReference type="ARBA" id="ARBA00023152"/>
    </source>
</evidence>
<keyword evidence="4" id="KW-0808">Transferase</keyword>
<dbReference type="EC" id="2.7.1.40" evidence="3"/>
<dbReference type="InterPro" id="IPR015793">
    <property type="entry name" value="Pyrv_Knase_brl"/>
</dbReference>
<evidence type="ECO:0000256" key="3">
    <source>
        <dbReference type="ARBA" id="ARBA00012142"/>
    </source>
</evidence>
<evidence type="ECO:0000313" key="14">
    <source>
        <dbReference type="Proteomes" id="UP001564408"/>
    </source>
</evidence>
<comment type="pathway">
    <text evidence="1">Carbohydrate degradation; glycolysis; pyruvate from D-glyceraldehyde 3-phosphate: step 5/5.</text>
</comment>
<evidence type="ECO:0000313" key="13">
    <source>
        <dbReference type="EMBL" id="MEY6433931.1"/>
    </source>
</evidence>
<organism evidence="13 14">
    <name type="scientific">Thioalkalicoccus limnaeus</name>
    <dbReference type="NCBI Taxonomy" id="120681"/>
    <lineage>
        <taxon>Bacteria</taxon>
        <taxon>Pseudomonadati</taxon>
        <taxon>Pseudomonadota</taxon>
        <taxon>Gammaproteobacteria</taxon>
        <taxon>Chromatiales</taxon>
        <taxon>Chromatiaceae</taxon>
        <taxon>Thioalkalicoccus</taxon>
    </lineage>
</organism>
<keyword evidence="8" id="KW-0067">ATP-binding</keyword>
<dbReference type="Proteomes" id="UP001564408">
    <property type="component" value="Unassembled WGS sequence"/>
</dbReference>
<evidence type="ECO:0000256" key="4">
    <source>
        <dbReference type="ARBA" id="ARBA00022679"/>
    </source>
</evidence>
<evidence type="ECO:0000256" key="5">
    <source>
        <dbReference type="ARBA" id="ARBA00022723"/>
    </source>
</evidence>
<proteinExistence type="inferred from homology"/>
<evidence type="ECO:0000256" key="7">
    <source>
        <dbReference type="ARBA" id="ARBA00022777"/>
    </source>
</evidence>
<dbReference type="InterPro" id="IPR011037">
    <property type="entry name" value="Pyrv_Knase-like_insert_dom_sf"/>
</dbReference>
<keyword evidence="5" id="KW-0479">Metal-binding</keyword>
<keyword evidence="11 13" id="KW-0670">Pyruvate</keyword>
<sequence length="617" mass="67223">MSNTAAPRQLDRLLAQLTRLRDEALRIEQAYAGELAVIEPSHRRSANNFLHYLGVRQQDIRGLQQDLASLGLSSLGVLEPHVMASLNAVIGQLERLSGVSADGVEEVPEAAVDFRNGPLLLRDHTRALLGPEPGPRFVRIMVTMPSEAAADGRLLQDLLRAGMDVMRINCAHDGPREWAAMVANLREAERVVGRSCRVQADLAGPKLRTGRIASSGRVVRIAPRRDHFGRVSAPARVALLPATADVPPPGVERILRLEGDVVGRCAEGDRLHFTDTRGQTHKMSVVAAAEGWLIAELDRTAYVEEETPVTATRNGLPIAEGRVVDVPEIHAPIPLVPGDQLILTREDEPGRPACVDFESHTIAPARIHCTLADVFEQAKAGQRVWFDDGKIAGIVKGGGPDEILVEITHTPPEGAKLRAEKGINFPDTPLTTPALTAKDLEDLQQVVQWADMVALSFLRGPDDVARLHDALSRLGANHLGVVLKIENRQAFENLPRILLTSLQSPPVGVMIARGDLAVEVGFERLSEVQQEILWLCEAAHIPVIWATQILEGLAKKGAPSRAEVSDAALSIQAECAMLNKGPNIVETVRFLSGIIDRMDQHYIKRRATLRRLAVAHL</sequence>
<keyword evidence="14" id="KW-1185">Reference proteome</keyword>
<gene>
    <name evidence="13" type="ORF">ABC977_16120</name>
</gene>
<comment type="similarity">
    <text evidence="2">Belongs to the pyruvate kinase family.</text>
</comment>
<dbReference type="Pfam" id="PF00224">
    <property type="entry name" value="PK"/>
    <property type="match status" value="2"/>
</dbReference>
<evidence type="ECO:0000256" key="8">
    <source>
        <dbReference type="ARBA" id="ARBA00022840"/>
    </source>
</evidence>
<evidence type="ECO:0000256" key="2">
    <source>
        <dbReference type="ARBA" id="ARBA00008663"/>
    </source>
</evidence>
<dbReference type="GO" id="GO:0016301">
    <property type="term" value="F:kinase activity"/>
    <property type="evidence" value="ECO:0007669"/>
    <property type="project" value="UniProtKB-KW"/>
</dbReference>